<name>A0ABN8DWH5_9VIBR</name>
<evidence type="ECO:0000313" key="4">
    <source>
        <dbReference type="EMBL" id="CAH0534664.1"/>
    </source>
</evidence>
<dbReference type="SUPFAM" id="SSF46689">
    <property type="entry name" value="Homeodomain-like"/>
    <property type="match status" value="1"/>
</dbReference>
<dbReference type="InterPro" id="IPR009057">
    <property type="entry name" value="Homeodomain-like_sf"/>
</dbReference>
<evidence type="ECO:0000256" key="2">
    <source>
        <dbReference type="PROSITE-ProRule" id="PRU00335"/>
    </source>
</evidence>
<dbReference type="InterPro" id="IPR001647">
    <property type="entry name" value="HTH_TetR"/>
</dbReference>
<dbReference type="PANTHER" id="PTHR43479:SF12">
    <property type="entry name" value="TRANSCRIPTIONAL REGULATORY PROTEIN"/>
    <property type="match status" value="1"/>
</dbReference>
<gene>
    <name evidence="4" type="ORF">VST7929_02614</name>
</gene>
<protein>
    <recommendedName>
        <fullName evidence="3">HTH tetR-type domain-containing protein</fullName>
    </recommendedName>
</protein>
<reference evidence="4" key="1">
    <citation type="submission" date="2021-11" db="EMBL/GenBank/DDBJ databases">
        <authorList>
            <person name="Rodrigo-Torres L."/>
            <person name="Arahal R. D."/>
            <person name="Lucena T."/>
        </authorList>
    </citation>
    <scope>NUCLEOTIDE SEQUENCE</scope>
    <source>
        <strain evidence="4">CECT 7929</strain>
    </source>
</reference>
<keyword evidence="1 2" id="KW-0238">DNA-binding</keyword>
<dbReference type="Pfam" id="PF00440">
    <property type="entry name" value="TetR_N"/>
    <property type="match status" value="1"/>
</dbReference>
<dbReference type="PANTHER" id="PTHR43479">
    <property type="entry name" value="ACREF/ENVCD OPERON REPRESSOR-RELATED"/>
    <property type="match status" value="1"/>
</dbReference>
<sequence>MSTKQRILDAALQLMNARGERAITTNHIAAELNMSPGNLYYHFRNKEQILAAILRQYSDDLLSHFSPQDSQASTVAHMSDYFDALFMLMWRYRFFYANLPDILSRNEQMQQDYAQTQRTLSTQITALVESARAEGLIELRNDDVDDFVATLKIVASSWISYHSAQCGGSIDKAVISAGVKHQLGVIRPIATDAGRRYIAQLEQKYRDQDQ</sequence>
<dbReference type="Gene3D" id="1.10.357.10">
    <property type="entry name" value="Tetracycline Repressor, domain 2"/>
    <property type="match status" value="1"/>
</dbReference>
<evidence type="ECO:0000259" key="3">
    <source>
        <dbReference type="PROSITE" id="PS50977"/>
    </source>
</evidence>
<comment type="caution">
    <text evidence="4">The sequence shown here is derived from an EMBL/GenBank/DDBJ whole genome shotgun (WGS) entry which is preliminary data.</text>
</comment>
<dbReference type="RefSeq" id="WP_237467650.1">
    <property type="nucleotide sequence ID" value="NZ_CAKLDI010000001.1"/>
</dbReference>
<organism evidence="4 5">
    <name type="scientific">Vibrio stylophorae</name>
    <dbReference type="NCBI Taxonomy" id="659351"/>
    <lineage>
        <taxon>Bacteria</taxon>
        <taxon>Pseudomonadati</taxon>
        <taxon>Pseudomonadota</taxon>
        <taxon>Gammaproteobacteria</taxon>
        <taxon>Vibrionales</taxon>
        <taxon>Vibrionaceae</taxon>
        <taxon>Vibrio</taxon>
    </lineage>
</organism>
<proteinExistence type="predicted"/>
<dbReference type="PROSITE" id="PS50977">
    <property type="entry name" value="HTH_TETR_2"/>
    <property type="match status" value="1"/>
</dbReference>
<dbReference type="PRINTS" id="PR00455">
    <property type="entry name" value="HTHTETR"/>
</dbReference>
<dbReference type="EMBL" id="CAKLDI010000001">
    <property type="protein sequence ID" value="CAH0534664.1"/>
    <property type="molecule type" value="Genomic_DNA"/>
</dbReference>
<feature type="domain" description="HTH tetR-type" evidence="3">
    <location>
        <begin position="1"/>
        <end position="61"/>
    </location>
</feature>
<keyword evidence="5" id="KW-1185">Reference proteome</keyword>
<dbReference type="InterPro" id="IPR050624">
    <property type="entry name" value="HTH-type_Tx_Regulator"/>
</dbReference>
<evidence type="ECO:0000256" key="1">
    <source>
        <dbReference type="ARBA" id="ARBA00023125"/>
    </source>
</evidence>
<dbReference type="InterPro" id="IPR025722">
    <property type="entry name" value="TetR"/>
</dbReference>
<dbReference type="Pfam" id="PF13972">
    <property type="entry name" value="TetR"/>
    <property type="match status" value="1"/>
</dbReference>
<dbReference type="Proteomes" id="UP000838672">
    <property type="component" value="Unassembled WGS sequence"/>
</dbReference>
<accession>A0ABN8DWH5</accession>
<feature type="DNA-binding region" description="H-T-H motif" evidence="2">
    <location>
        <begin position="24"/>
        <end position="43"/>
    </location>
</feature>
<evidence type="ECO:0000313" key="5">
    <source>
        <dbReference type="Proteomes" id="UP000838672"/>
    </source>
</evidence>